<accession>A0A401FQX3</accession>
<dbReference type="SUPFAM" id="SSF63446">
    <property type="entry name" value="Type I dockerin domain"/>
    <property type="match status" value="1"/>
</dbReference>
<keyword evidence="1" id="KW-0732">Signal</keyword>
<dbReference type="InterPro" id="IPR018247">
    <property type="entry name" value="EF_Hand_1_Ca_BS"/>
</dbReference>
<dbReference type="RefSeq" id="WP_166404783.1">
    <property type="nucleotide sequence ID" value="NZ_BEXT01000001.1"/>
</dbReference>
<reference evidence="4" key="2">
    <citation type="submission" date="2019-01" db="EMBL/GenBank/DDBJ databases">
        <title>Genome sequence of Desulfonema ishimotonii strain Tokyo 01.</title>
        <authorList>
            <person name="Fukui M."/>
        </authorList>
    </citation>
    <scope>NUCLEOTIDE SEQUENCE [LARGE SCALE GENOMIC DNA]</scope>
    <source>
        <strain evidence="4">Tokyo 01</strain>
    </source>
</reference>
<keyword evidence="4" id="KW-1185">Reference proteome</keyword>
<dbReference type="GO" id="GO:0000272">
    <property type="term" value="P:polysaccharide catabolic process"/>
    <property type="evidence" value="ECO:0007669"/>
    <property type="project" value="InterPro"/>
</dbReference>
<feature type="chain" id="PRO_5019572011" description="Cohesin domain-containing protein" evidence="1">
    <location>
        <begin position="25"/>
        <end position="403"/>
    </location>
</feature>
<evidence type="ECO:0000256" key="1">
    <source>
        <dbReference type="SAM" id="SignalP"/>
    </source>
</evidence>
<dbReference type="CDD" id="cd14256">
    <property type="entry name" value="Dockerin_I"/>
    <property type="match status" value="1"/>
</dbReference>
<comment type="caution">
    <text evidence="3">The sequence shown here is derived from an EMBL/GenBank/DDBJ whole genome shotgun (WGS) entry which is preliminary data.</text>
</comment>
<dbReference type="AlphaFoldDB" id="A0A401FQX3"/>
<protein>
    <recommendedName>
        <fullName evidence="2">Cohesin domain-containing protein</fullName>
    </recommendedName>
</protein>
<dbReference type="InterPro" id="IPR008965">
    <property type="entry name" value="CBM2/CBM3_carb-bd_dom_sf"/>
</dbReference>
<dbReference type="GO" id="GO:0030246">
    <property type="term" value="F:carbohydrate binding"/>
    <property type="evidence" value="ECO:0007669"/>
    <property type="project" value="InterPro"/>
</dbReference>
<reference evidence="4" key="1">
    <citation type="submission" date="2017-11" db="EMBL/GenBank/DDBJ databases">
        <authorList>
            <person name="Watanabe M."/>
            <person name="Kojima H."/>
        </authorList>
    </citation>
    <scope>NUCLEOTIDE SEQUENCE [LARGE SCALE GENOMIC DNA]</scope>
    <source>
        <strain evidence="4">Tokyo 01</strain>
    </source>
</reference>
<dbReference type="EMBL" id="BEXT01000001">
    <property type="protein sequence ID" value="GBC59361.1"/>
    <property type="molecule type" value="Genomic_DNA"/>
</dbReference>
<dbReference type="Gene3D" id="1.10.1330.10">
    <property type="entry name" value="Dockerin domain"/>
    <property type="match status" value="1"/>
</dbReference>
<evidence type="ECO:0000313" key="4">
    <source>
        <dbReference type="Proteomes" id="UP000288096"/>
    </source>
</evidence>
<dbReference type="Pfam" id="PF00963">
    <property type="entry name" value="Cohesin"/>
    <property type="match status" value="1"/>
</dbReference>
<dbReference type="SUPFAM" id="SSF49384">
    <property type="entry name" value="Carbohydrate-binding domain"/>
    <property type="match status" value="1"/>
</dbReference>
<dbReference type="Proteomes" id="UP000288096">
    <property type="component" value="Unassembled WGS sequence"/>
</dbReference>
<name>A0A401FQX3_9BACT</name>
<proteinExistence type="predicted"/>
<evidence type="ECO:0000313" key="3">
    <source>
        <dbReference type="EMBL" id="GBC59361.1"/>
    </source>
</evidence>
<organism evidence="3 4">
    <name type="scientific">Desulfonema ishimotonii</name>
    <dbReference type="NCBI Taxonomy" id="45657"/>
    <lineage>
        <taxon>Bacteria</taxon>
        <taxon>Pseudomonadati</taxon>
        <taxon>Thermodesulfobacteriota</taxon>
        <taxon>Desulfobacteria</taxon>
        <taxon>Desulfobacterales</taxon>
        <taxon>Desulfococcaceae</taxon>
        <taxon>Desulfonema</taxon>
    </lineage>
</organism>
<dbReference type="PROSITE" id="PS00018">
    <property type="entry name" value="EF_HAND_1"/>
    <property type="match status" value="1"/>
</dbReference>
<sequence length="403" mass="42567">MGRALSFFGALLFILLCSMPQSHALSLKLVPDGTDPSGVTDTCLIDSENTDDFFNLNIRIEDVQDMTGFDFKLTYDSSVVTAESVVFGDFLESDGLTAEISHKEIDNVSGALDIGICYYSSDASLAPDGDGLLATIRFALEKQGGVSDITLAKAEIGDINSPPFLPVDIIINAKVTPVYTVTPSPGTGGTIRPSGSATVAIGQPYTVRIAPDDCYEIRDVIVDGVSQGILSRYTFPGDDSDDHQISASFGIRTFQISASEGEGGTISPTEVSVTCGEDQTISVRPENGYLIQNVLVNGKSVADGSDSDFALNNDRSATYTLENIRANYTITASFKVRVPGDVNKDDSADLQDAILILQVLSGTDTSGLTISTDGDVDGDGRIGMAEVVYILRKVAASSGEVST</sequence>
<gene>
    <name evidence="3" type="ORF">DENIS_0300</name>
</gene>
<feature type="signal peptide" evidence="1">
    <location>
        <begin position="1"/>
        <end position="24"/>
    </location>
</feature>
<dbReference type="Gene3D" id="2.60.40.680">
    <property type="match status" value="1"/>
</dbReference>
<dbReference type="InterPro" id="IPR036439">
    <property type="entry name" value="Dockerin_dom_sf"/>
</dbReference>
<evidence type="ECO:0000259" key="2">
    <source>
        <dbReference type="Pfam" id="PF00963"/>
    </source>
</evidence>
<feature type="domain" description="Cohesin" evidence="2">
    <location>
        <begin position="48"/>
        <end position="149"/>
    </location>
</feature>
<dbReference type="InterPro" id="IPR002102">
    <property type="entry name" value="Cohesin_dom"/>
</dbReference>
<dbReference type="CDD" id="cd08547">
    <property type="entry name" value="Type_II_cohesin"/>
    <property type="match status" value="1"/>
</dbReference>